<dbReference type="NCBIfam" id="NF005731">
    <property type="entry name" value="PRK07546.1-5"/>
    <property type="match status" value="1"/>
</dbReference>
<keyword evidence="7" id="KW-0808">Transferase</keyword>
<dbReference type="InterPro" id="IPR001544">
    <property type="entry name" value="Aminotrans_IV"/>
</dbReference>
<evidence type="ECO:0000256" key="2">
    <source>
        <dbReference type="ARBA" id="ARBA00009320"/>
    </source>
</evidence>
<evidence type="ECO:0000256" key="1">
    <source>
        <dbReference type="ARBA" id="ARBA00001933"/>
    </source>
</evidence>
<comment type="caution">
    <text evidence="7">The sequence shown here is derived from an EMBL/GenBank/DDBJ whole genome shotgun (WGS) entry which is preliminary data.</text>
</comment>
<comment type="cofactor">
    <cofactor evidence="1 6">
        <name>pyridoxal 5'-phosphate</name>
        <dbReference type="ChEBI" id="CHEBI:597326"/>
    </cofactor>
</comment>
<proteinExistence type="inferred from homology"/>
<evidence type="ECO:0000256" key="6">
    <source>
        <dbReference type="RuleBase" id="RU004516"/>
    </source>
</evidence>
<keyword evidence="4 6" id="KW-0663">Pyridoxal phosphate</keyword>
<sequence length="208" mass="22094">MESPLCRPDTRLIETFGWDGTGFRRLEAHLARAKASASVLGFRWDRGAIEAALATVSGPGPLRVRLTIGQAGDAEVTTGPLAPNPARWVAGLASARLTSDAPLLRHKTTERALYDSARARLPEGLDEVIFLNERGEVCEGTITNVFVERGGVLLTPPLTSGLLPGVLRAELLAQGRARESLLSPGDLLGARVFLGNALRGLIPTLVMG</sequence>
<dbReference type="SUPFAM" id="SSF56752">
    <property type="entry name" value="D-aminoacid aminotransferase-like PLP-dependent enzymes"/>
    <property type="match status" value="1"/>
</dbReference>
<dbReference type="GO" id="GO:0008483">
    <property type="term" value="F:transaminase activity"/>
    <property type="evidence" value="ECO:0007669"/>
    <property type="project" value="UniProtKB-KW"/>
</dbReference>
<dbReference type="PROSITE" id="PS00770">
    <property type="entry name" value="AA_TRANSFER_CLASS_4"/>
    <property type="match status" value="1"/>
</dbReference>
<keyword evidence="7" id="KW-0032">Aminotransferase</keyword>
<dbReference type="Gene3D" id="3.30.470.10">
    <property type="match status" value="1"/>
</dbReference>
<dbReference type="NCBIfam" id="NF005729">
    <property type="entry name" value="PRK07546.1-3"/>
    <property type="match status" value="1"/>
</dbReference>
<dbReference type="RefSeq" id="WP_263721722.1">
    <property type="nucleotide sequence ID" value="NZ_JAOWLA010000009.1"/>
</dbReference>
<name>A0ABT2Z243_9RHOB</name>
<evidence type="ECO:0000256" key="5">
    <source>
        <dbReference type="RuleBase" id="RU004106"/>
    </source>
</evidence>
<dbReference type="InterPro" id="IPR036038">
    <property type="entry name" value="Aminotransferase-like"/>
</dbReference>
<evidence type="ECO:0000256" key="4">
    <source>
        <dbReference type="ARBA" id="ARBA00022898"/>
    </source>
</evidence>
<dbReference type="EMBL" id="JAOWLA010000009">
    <property type="protein sequence ID" value="MCV2865202.1"/>
    <property type="molecule type" value="Genomic_DNA"/>
</dbReference>
<protein>
    <recommendedName>
        <fullName evidence="3">Probable branched-chain-amino-acid aminotransferase</fullName>
    </recommendedName>
</protein>
<gene>
    <name evidence="7" type="ORF">OE647_10740</name>
</gene>
<dbReference type="InterPro" id="IPR018300">
    <property type="entry name" value="Aminotrans_IV_CS"/>
</dbReference>
<dbReference type="InterPro" id="IPR043131">
    <property type="entry name" value="BCAT-like_N"/>
</dbReference>
<dbReference type="Pfam" id="PF01063">
    <property type="entry name" value="Aminotran_4"/>
    <property type="match status" value="1"/>
</dbReference>
<evidence type="ECO:0000313" key="8">
    <source>
        <dbReference type="Proteomes" id="UP001652503"/>
    </source>
</evidence>
<keyword evidence="8" id="KW-1185">Reference proteome</keyword>
<dbReference type="Gene3D" id="3.20.10.10">
    <property type="entry name" value="D-amino Acid Aminotransferase, subunit A, domain 2"/>
    <property type="match status" value="1"/>
</dbReference>
<evidence type="ECO:0000313" key="7">
    <source>
        <dbReference type="EMBL" id="MCV2865202.1"/>
    </source>
</evidence>
<evidence type="ECO:0000256" key="3">
    <source>
        <dbReference type="ARBA" id="ARBA00014472"/>
    </source>
</evidence>
<dbReference type="Proteomes" id="UP001652503">
    <property type="component" value="Unassembled WGS sequence"/>
</dbReference>
<dbReference type="InterPro" id="IPR043132">
    <property type="entry name" value="BCAT-like_C"/>
</dbReference>
<comment type="similarity">
    <text evidence="2 5">Belongs to the class-IV pyridoxal-phosphate-dependent aminotransferase family.</text>
</comment>
<reference evidence="7 8" key="1">
    <citation type="submission" date="2022-10" db="EMBL/GenBank/DDBJ databases">
        <title>Defluviimonas sp. nov., isolated from ocean surface water.</title>
        <authorList>
            <person name="He W."/>
            <person name="Wang L."/>
            <person name="Zhang D.-F."/>
        </authorList>
    </citation>
    <scope>NUCLEOTIDE SEQUENCE [LARGE SCALE GENOMIC DNA]</scope>
    <source>
        <strain evidence="7 8">WL0075</strain>
    </source>
</reference>
<organism evidence="7 8">
    <name type="scientific">Albidovulum sediminicola</name>
    <dbReference type="NCBI Taxonomy" id="2984331"/>
    <lineage>
        <taxon>Bacteria</taxon>
        <taxon>Pseudomonadati</taxon>
        <taxon>Pseudomonadota</taxon>
        <taxon>Alphaproteobacteria</taxon>
        <taxon>Rhodobacterales</taxon>
        <taxon>Paracoccaceae</taxon>
        <taxon>Albidovulum</taxon>
    </lineage>
</organism>
<accession>A0ABT2Z243</accession>